<dbReference type="RefSeq" id="WP_126292390.1">
    <property type="nucleotide sequence ID" value="NZ_JAXUAO010000091.1"/>
</dbReference>
<accession>A0A3S0I4B6</accession>
<sequence length="491" mass="55169">MLLKRSKWLTFVVAFAICLSLFTLQAKAKIVSKEFTDVPKDKPYASAVYDLAERNIIGGYKDGTFKPEATITRGQAAAIIAKLLNLDTKNVKDPGFKDVSSKLWSYGAIAAVSEKEIFRGYADGRFGPNDPITRGQMASILIKAFEFHYYNADYQDSPFKDIERLESHKDAVYTLYKLGITSGTTPTTFSPNNPITRAQAAVLITKTERARSATVTLNVKDYGWSKFREYEDYHDRYRPEQNEEEIIQVIPSNTNARLLQIVPVKVGTQKLSIAGLKVDATGSESRVYKKYYVHVTKDSSQLKINFEETEDVLPTNVGLNAKKESIEKISLSTMNGTILNDNMEFKNCKYMGSDETCITLTEPGEYIATVKYVNGTQVRYGIQATVNSSSFYFGTRLLEENQTVTVDLSEDKGDFSEYEIKNTNGSDVIKFTREGNSDIFHIEGVSEGNVYIDFPKNDEGKEGLLGLNINVQKIGSIIHVVVNRDYYDPYH</sequence>
<reference evidence="4 5" key="1">
    <citation type="submission" date="2018-12" db="EMBL/GenBank/DDBJ databases">
        <authorList>
            <person name="Yu L."/>
        </authorList>
    </citation>
    <scope>NUCLEOTIDE SEQUENCE [LARGE SCALE GENOMIC DNA]</scope>
    <source>
        <strain evidence="4 5">S5H2222</strain>
    </source>
</reference>
<protein>
    <submittedName>
        <fullName evidence="4">S-layer homology domain-containing protein</fullName>
    </submittedName>
</protein>
<dbReference type="Pfam" id="PF00395">
    <property type="entry name" value="SLH"/>
    <property type="match status" value="3"/>
</dbReference>
<feature type="domain" description="SLH" evidence="3">
    <location>
        <begin position="156"/>
        <end position="218"/>
    </location>
</feature>
<feature type="chain" id="PRO_5018704340" evidence="2">
    <location>
        <begin position="29"/>
        <end position="491"/>
    </location>
</feature>
<feature type="domain" description="SLH" evidence="3">
    <location>
        <begin position="31"/>
        <end position="94"/>
    </location>
</feature>
<dbReference type="OrthoDB" id="5845122at2"/>
<dbReference type="EMBL" id="RXNR01000002">
    <property type="protein sequence ID" value="RTQ96207.1"/>
    <property type="molecule type" value="Genomic_DNA"/>
</dbReference>
<dbReference type="PROSITE" id="PS51272">
    <property type="entry name" value="SLH"/>
    <property type="match status" value="3"/>
</dbReference>
<name>A0A3S0I4B6_9BACI</name>
<evidence type="ECO:0000256" key="2">
    <source>
        <dbReference type="SAM" id="SignalP"/>
    </source>
</evidence>
<evidence type="ECO:0000313" key="4">
    <source>
        <dbReference type="EMBL" id="RTQ96207.1"/>
    </source>
</evidence>
<feature type="signal peptide" evidence="2">
    <location>
        <begin position="1"/>
        <end position="28"/>
    </location>
</feature>
<gene>
    <name evidence="4" type="ORF">EKG35_00720</name>
</gene>
<evidence type="ECO:0000259" key="3">
    <source>
        <dbReference type="PROSITE" id="PS51272"/>
    </source>
</evidence>
<proteinExistence type="predicted"/>
<evidence type="ECO:0000313" key="5">
    <source>
        <dbReference type="Proteomes" id="UP000276349"/>
    </source>
</evidence>
<dbReference type="InterPro" id="IPR051465">
    <property type="entry name" value="Cell_Envelope_Struct_Comp"/>
</dbReference>
<comment type="caution">
    <text evidence="4">The sequence shown here is derived from an EMBL/GenBank/DDBJ whole genome shotgun (WGS) entry which is preliminary data.</text>
</comment>
<keyword evidence="1 2" id="KW-0732">Signal</keyword>
<dbReference type="Proteomes" id="UP000276349">
    <property type="component" value="Unassembled WGS sequence"/>
</dbReference>
<evidence type="ECO:0000256" key="1">
    <source>
        <dbReference type="ARBA" id="ARBA00022729"/>
    </source>
</evidence>
<keyword evidence="5" id="KW-1185">Reference proteome</keyword>
<dbReference type="PANTHER" id="PTHR43308">
    <property type="entry name" value="OUTER MEMBRANE PROTEIN ALPHA-RELATED"/>
    <property type="match status" value="1"/>
</dbReference>
<dbReference type="PANTHER" id="PTHR43308:SF5">
    <property type="entry name" value="S-LAYER PROTEIN _ PEPTIDOGLYCAN ENDO-BETA-N-ACETYLGLUCOSAMINIDASE"/>
    <property type="match status" value="1"/>
</dbReference>
<organism evidence="4 5">
    <name type="scientific">Lysinibacillus telephonicus</name>
    <dbReference type="NCBI Taxonomy" id="1714840"/>
    <lineage>
        <taxon>Bacteria</taxon>
        <taxon>Bacillati</taxon>
        <taxon>Bacillota</taxon>
        <taxon>Bacilli</taxon>
        <taxon>Bacillales</taxon>
        <taxon>Bacillaceae</taxon>
        <taxon>Lysinibacillus</taxon>
    </lineage>
</organism>
<dbReference type="AlphaFoldDB" id="A0A3S0I4B6"/>
<dbReference type="InterPro" id="IPR001119">
    <property type="entry name" value="SLH_dom"/>
</dbReference>
<feature type="domain" description="SLH" evidence="3">
    <location>
        <begin position="96"/>
        <end position="155"/>
    </location>
</feature>